<dbReference type="InterPro" id="IPR003647">
    <property type="entry name" value="Intron_nuc_1_rpt"/>
</dbReference>
<dbReference type="EMBL" id="LRVM01000003">
    <property type="protein sequence ID" value="KXL53383.1"/>
    <property type="molecule type" value="Genomic_DNA"/>
</dbReference>
<name>A0A136WG54_9FIRM</name>
<feature type="domain" description="HNH nuclease" evidence="3">
    <location>
        <begin position="68"/>
        <end position="112"/>
    </location>
</feature>
<evidence type="ECO:0000259" key="1">
    <source>
        <dbReference type="Pfam" id="PF07453"/>
    </source>
</evidence>
<dbReference type="AlphaFoldDB" id="A0A136WG54"/>
<dbReference type="Pfam" id="PF07453">
    <property type="entry name" value="NUMOD1"/>
    <property type="match status" value="1"/>
</dbReference>
<feature type="domain" description="NUMOD4" evidence="2">
    <location>
        <begin position="3"/>
        <end position="60"/>
    </location>
</feature>
<sequence>MIEQWKDIKDFEGIYQVSNLGRIKSLERIVIDKKGMKKICKETIKTIHDNGKGYLNVNLWKDNKSYMRYVHRLVAQAFIPNLEDKSTVNHKDFNRSNNCVDNLEWATYSENNGYSDRLERQGKTFRKTNPFNKPINQYDLDGNYIQQFQSIREAERVVNDGTGSNIYRVCKGQYKQSLGYIWKYAS</sequence>
<dbReference type="InterPro" id="IPR010902">
    <property type="entry name" value="NUMOD4"/>
</dbReference>
<dbReference type="Gene3D" id="1.10.10.10">
    <property type="entry name" value="Winged helix-like DNA-binding domain superfamily/Winged helix DNA-binding domain"/>
    <property type="match status" value="1"/>
</dbReference>
<dbReference type="InterPro" id="IPR010896">
    <property type="entry name" value="NUMOD1"/>
</dbReference>
<gene>
    <name evidence="4" type="ORF">CLNEO_13540</name>
</gene>
<dbReference type="Proteomes" id="UP000070539">
    <property type="component" value="Unassembled WGS sequence"/>
</dbReference>
<organism evidence="4 5">
    <name type="scientific">Anaerotignum neopropionicum</name>
    <dbReference type="NCBI Taxonomy" id="36847"/>
    <lineage>
        <taxon>Bacteria</taxon>
        <taxon>Bacillati</taxon>
        <taxon>Bacillota</taxon>
        <taxon>Clostridia</taxon>
        <taxon>Lachnospirales</taxon>
        <taxon>Anaerotignaceae</taxon>
        <taxon>Anaerotignum</taxon>
    </lineage>
</organism>
<proteinExistence type="predicted"/>
<dbReference type="SMART" id="SM00497">
    <property type="entry name" value="IENR1"/>
    <property type="match status" value="1"/>
</dbReference>
<dbReference type="InterPro" id="IPR003615">
    <property type="entry name" value="HNH_nuc"/>
</dbReference>
<dbReference type="RefSeq" id="WP_066086379.1">
    <property type="nucleotide sequence ID" value="NZ_LRVM01000003.1"/>
</dbReference>
<dbReference type="Pfam" id="PF07463">
    <property type="entry name" value="NUMOD4"/>
    <property type="match status" value="1"/>
</dbReference>
<evidence type="ECO:0000313" key="4">
    <source>
        <dbReference type="EMBL" id="KXL53383.1"/>
    </source>
</evidence>
<evidence type="ECO:0000313" key="5">
    <source>
        <dbReference type="Proteomes" id="UP000070539"/>
    </source>
</evidence>
<keyword evidence="5" id="KW-1185">Reference proteome</keyword>
<comment type="caution">
    <text evidence="4">The sequence shown here is derived from an EMBL/GenBank/DDBJ whole genome shotgun (WGS) entry which is preliminary data.</text>
</comment>
<dbReference type="InterPro" id="IPR036388">
    <property type="entry name" value="WH-like_DNA-bd_sf"/>
</dbReference>
<dbReference type="GO" id="GO:0016788">
    <property type="term" value="F:hydrolase activity, acting on ester bonds"/>
    <property type="evidence" value="ECO:0007669"/>
    <property type="project" value="InterPro"/>
</dbReference>
<evidence type="ECO:0000259" key="2">
    <source>
        <dbReference type="Pfam" id="PF07463"/>
    </source>
</evidence>
<dbReference type="InterPro" id="IPR044925">
    <property type="entry name" value="His-Me_finger_sf"/>
</dbReference>
<dbReference type="Pfam" id="PF13392">
    <property type="entry name" value="HNH_3"/>
    <property type="match status" value="1"/>
</dbReference>
<reference evidence="4 5" key="1">
    <citation type="submission" date="2016-01" db="EMBL/GenBank/DDBJ databases">
        <title>Genome sequence of Clostridium neopropionicum X4, DSM-3847.</title>
        <authorList>
            <person name="Poehlein A."/>
            <person name="Beck M.H."/>
            <person name="Bengelsdorf F.R."/>
            <person name="Daniel R."/>
            <person name="Duerre P."/>
        </authorList>
    </citation>
    <scope>NUCLEOTIDE SEQUENCE [LARGE SCALE GENOMIC DNA]</scope>
    <source>
        <strain evidence="4 5">DSM-3847</strain>
    </source>
</reference>
<evidence type="ECO:0000259" key="3">
    <source>
        <dbReference type="Pfam" id="PF13392"/>
    </source>
</evidence>
<dbReference type="STRING" id="36847.CLNEO_13540"/>
<dbReference type="Gene3D" id="3.90.75.20">
    <property type="match status" value="1"/>
</dbReference>
<protein>
    <submittedName>
        <fullName evidence="4">NUMOD4 motif protein</fullName>
    </submittedName>
</protein>
<feature type="domain" description="Nuclease-associated modular DNA-binding 1" evidence="1">
    <location>
        <begin position="133"/>
        <end position="156"/>
    </location>
</feature>
<dbReference type="SUPFAM" id="SSF54060">
    <property type="entry name" value="His-Me finger endonucleases"/>
    <property type="match status" value="1"/>
</dbReference>
<dbReference type="OrthoDB" id="6631788at2"/>
<accession>A0A136WG54</accession>